<name>A0A8S1MU50_9CILI</name>
<protein>
    <submittedName>
        <fullName evidence="2">Uncharacterized protein</fullName>
    </submittedName>
</protein>
<gene>
    <name evidence="2" type="ORF">PSON_ATCC_30995.1.T0440134</name>
</gene>
<evidence type="ECO:0000313" key="2">
    <source>
        <dbReference type="EMBL" id="CAD8082922.1"/>
    </source>
</evidence>
<proteinExistence type="predicted"/>
<dbReference type="AlphaFoldDB" id="A0A8S1MU50"/>
<sequence length="574" mass="69491">MSQKQQSSSNRVSYQENLKKIRLQSSMNYRSHNNLMKHNRFESETFIFQNNQLKGSRNSLDYEIQFQNNKNQLFERQLILNGTTDNNKTFITILKEQIKKLELDLLDKVKEIDQYKKMSLVTQYQELYVELQNYQKLVLLQNYEILDLKEQIRDQQQLSIEDLYQLQEKKIQNLLLQNHEFKTENAKFKTEKNYYFSQLESTQIELSIKEKEILKLTNQVKQLEQKLKNNLYMPMTRQQIFKESVENAHLQEQLKEQQKKFEDNLIIKQQEIDNLKQLIKNIEKEKCKMEQKQISLSEKTNSLIEIQKIEQKLNINQQEQSQSLVDQSSQQSQKQNTKKIDLTKKQIQEIDINMIDSNIIDKEQYAQTSSRKEKKIIRVNFYEVQQFGMEIRFKLLGREVSIQKVEDLFNKYEKSVKIHELLDMLLQEPFKIQSYEQRKLIARYLVEDNYEDYIVYDALRSNDTSIVLSIFKQLIGKYELFQKEEIFKIENELKQIFEKIQYSFNYAIQQLTIKKKYLKQGQCERVDYEQAIKYTEISLTPRQLEYIYFLNYTFYQDLSIIYYQNVMTYFNKSK</sequence>
<evidence type="ECO:0000256" key="1">
    <source>
        <dbReference type="SAM" id="Coils"/>
    </source>
</evidence>
<feature type="coiled-coil region" evidence="1">
    <location>
        <begin position="164"/>
        <end position="226"/>
    </location>
</feature>
<accession>A0A8S1MU50</accession>
<reference evidence="2" key="1">
    <citation type="submission" date="2021-01" db="EMBL/GenBank/DDBJ databases">
        <authorList>
            <consortium name="Genoscope - CEA"/>
            <person name="William W."/>
        </authorList>
    </citation>
    <scope>NUCLEOTIDE SEQUENCE</scope>
</reference>
<dbReference type="Proteomes" id="UP000692954">
    <property type="component" value="Unassembled WGS sequence"/>
</dbReference>
<organism evidence="2 3">
    <name type="scientific">Paramecium sonneborni</name>
    <dbReference type="NCBI Taxonomy" id="65129"/>
    <lineage>
        <taxon>Eukaryota</taxon>
        <taxon>Sar</taxon>
        <taxon>Alveolata</taxon>
        <taxon>Ciliophora</taxon>
        <taxon>Intramacronucleata</taxon>
        <taxon>Oligohymenophorea</taxon>
        <taxon>Peniculida</taxon>
        <taxon>Parameciidae</taxon>
        <taxon>Paramecium</taxon>
    </lineage>
</organism>
<dbReference type="EMBL" id="CAJJDN010000044">
    <property type="protein sequence ID" value="CAD8082922.1"/>
    <property type="molecule type" value="Genomic_DNA"/>
</dbReference>
<comment type="caution">
    <text evidence="2">The sequence shown here is derived from an EMBL/GenBank/DDBJ whole genome shotgun (WGS) entry which is preliminary data.</text>
</comment>
<dbReference type="OrthoDB" id="305020at2759"/>
<feature type="coiled-coil region" evidence="1">
    <location>
        <begin position="91"/>
        <end position="118"/>
    </location>
</feature>
<keyword evidence="1" id="KW-0175">Coiled coil</keyword>
<feature type="coiled-coil region" evidence="1">
    <location>
        <begin position="251"/>
        <end position="295"/>
    </location>
</feature>
<keyword evidence="3" id="KW-1185">Reference proteome</keyword>
<evidence type="ECO:0000313" key="3">
    <source>
        <dbReference type="Proteomes" id="UP000692954"/>
    </source>
</evidence>